<proteinExistence type="predicted"/>
<dbReference type="AlphaFoldDB" id="A0A318TNT6"/>
<dbReference type="Gene3D" id="1.10.530.10">
    <property type="match status" value="1"/>
</dbReference>
<organism evidence="2 3">
    <name type="scientific">Ureibacillus chungkukjangi</name>
    <dbReference type="NCBI Taxonomy" id="1202712"/>
    <lineage>
        <taxon>Bacteria</taxon>
        <taxon>Bacillati</taxon>
        <taxon>Bacillota</taxon>
        <taxon>Bacilli</taxon>
        <taxon>Bacillales</taxon>
        <taxon>Caryophanaceae</taxon>
        <taxon>Ureibacillus</taxon>
    </lineage>
</organism>
<dbReference type="SUPFAM" id="SSF53955">
    <property type="entry name" value="Lysozyme-like"/>
    <property type="match status" value="1"/>
</dbReference>
<dbReference type="Pfam" id="PF01464">
    <property type="entry name" value="SLT"/>
    <property type="match status" value="1"/>
</dbReference>
<dbReference type="CDD" id="cd00254">
    <property type="entry name" value="LT-like"/>
    <property type="match status" value="1"/>
</dbReference>
<dbReference type="PANTHER" id="PTHR37423:SF2">
    <property type="entry name" value="MEMBRANE-BOUND LYTIC MUREIN TRANSGLYCOSYLASE C"/>
    <property type="match status" value="1"/>
</dbReference>
<dbReference type="InterPro" id="IPR008258">
    <property type="entry name" value="Transglycosylase_SLT_dom_1"/>
</dbReference>
<evidence type="ECO:0000313" key="2">
    <source>
        <dbReference type="EMBL" id="PYF06522.1"/>
    </source>
</evidence>
<feature type="domain" description="Transglycosylase SLT" evidence="1">
    <location>
        <begin position="135"/>
        <end position="243"/>
    </location>
</feature>
<dbReference type="InterPro" id="IPR023346">
    <property type="entry name" value="Lysozyme-like_dom_sf"/>
</dbReference>
<protein>
    <submittedName>
        <fullName evidence="2">Transglycosylase-like protein with SLT domain</fullName>
    </submittedName>
</protein>
<dbReference type="Proteomes" id="UP000247416">
    <property type="component" value="Unassembled WGS sequence"/>
</dbReference>
<dbReference type="EMBL" id="QJTJ01000009">
    <property type="protein sequence ID" value="PYF06522.1"/>
    <property type="molecule type" value="Genomic_DNA"/>
</dbReference>
<keyword evidence="3" id="KW-1185">Reference proteome</keyword>
<evidence type="ECO:0000259" key="1">
    <source>
        <dbReference type="Pfam" id="PF01464"/>
    </source>
</evidence>
<dbReference type="PANTHER" id="PTHR37423">
    <property type="entry name" value="SOLUBLE LYTIC MUREIN TRANSGLYCOSYLASE-RELATED"/>
    <property type="match status" value="1"/>
</dbReference>
<sequence>MIVLNNISSMKALLELQAIQSFGNSDANVQSASNDQSIFTQFLNEMMSTPNSSLTEAENLLGHYASLDSTSTTGLDTNYLSSFALNGEANFLPNTYYNELVQNEESVLSNYINKDYLNSGGFTNVLAGANAYSDIIEQASQAYGVPQKLIAAVMKQESNYNENAVSSAGATGLMQLMPGTAKYLGVNDSKDPAQNIMGGAKYLGQMLDKFGQNIELALAAYNAGPGNVSKYGGIPPFTETKNYVTKVLNYYNA</sequence>
<evidence type="ECO:0000313" key="3">
    <source>
        <dbReference type="Proteomes" id="UP000247416"/>
    </source>
</evidence>
<comment type="caution">
    <text evidence="2">The sequence shown here is derived from an EMBL/GenBank/DDBJ whole genome shotgun (WGS) entry which is preliminary data.</text>
</comment>
<name>A0A318TNT6_9BACL</name>
<gene>
    <name evidence="2" type="ORF">BJ095_10993</name>
</gene>
<reference evidence="2 3" key="1">
    <citation type="submission" date="2018-06" db="EMBL/GenBank/DDBJ databases">
        <title>Genomic Encyclopedia of Archaeal and Bacterial Type Strains, Phase II (KMG-II): from individual species to whole genera.</title>
        <authorList>
            <person name="Goeker M."/>
        </authorList>
    </citation>
    <scope>NUCLEOTIDE SEQUENCE [LARGE SCALE GENOMIC DNA]</scope>
    <source>
        <strain evidence="2 3">KACC 16626</strain>
    </source>
</reference>
<accession>A0A318TNT6</accession>